<dbReference type="Proteomes" id="UP000633509">
    <property type="component" value="Unassembled WGS sequence"/>
</dbReference>
<comment type="caution">
    <text evidence="1">The sequence shown here is derived from an EMBL/GenBank/DDBJ whole genome shotgun (WGS) entry which is preliminary data.</text>
</comment>
<accession>A0ABR9MG31</accession>
<evidence type="ECO:0000313" key="1">
    <source>
        <dbReference type="EMBL" id="MBE1591734.1"/>
    </source>
</evidence>
<dbReference type="RefSeq" id="WP_192791399.1">
    <property type="nucleotide sequence ID" value="NZ_JADBEK010000001.1"/>
</dbReference>
<dbReference type="EMBL" id="JADBEK010000001">
    <property type="protein sequence ID" value="MBE1591734.1"/>
    <property type="molecule type" value="Genomic_DNA"/>
</dbReference>
<organism evidence="1 2">
    <name type="scientific">Nonomuraea angiospora</name>
    <dbReference type="NCBI Taxonomy" id="46172"/>
    <lineage>
        <taxon>Bacteria</taxon>
        <taxon>Bacillati</taxon>
        <taxon>Actinomycetota</taxon>
        <taxon>Actinomycetes</taxon>
        <taxon>Streptosporangiales</taxon>
        <taxon>Streptosporangiaceae</taxon>
        <taxon>Nonomuraea</taxon>
    </lineage>
</organism>
<protein>
    <recommendedName>
        <fullName evidence="3">ESX-1 secretion-associated protein</fullName>
    </recommendedName>
</protein>
<sequence length="108" mass="11228">MSGDFVATQVGSIREMGRNLAAAPMRDLERMSSAIGHIDLSSGAYGAFGLLGGSLGQAFDDVKQAAVTYLRAKRAEVSAIHDKAYSTANTYVDGDGNAGRAAADITRT</sequence>
<keyword evidence="2" id="KW-1185">Reference proteome</keyword>
<proteinExistence type="predicted"/>
<gene>
    <name evidence="1" type="ORF">H4W80_009992</name>
</gene>
<evidence type="ECO:0008006" key="3">
    <source>
        <dbReference type="Google" id="ProtNLM"/>
    </source>
</evidence>
<evidence type="ECO:0000313" key="2">
    <source>
        <dbReference type="Proteomes" id="UP000633509"/>
    </source>
</evidence>
<name>A0ABR9MG31_9ACTN</name>
<reference evidence="1 2" key="1">
    <citation type="submission" date="2020-10" db="EMBL/GenBank/DDBJ databases">
        <title>Sequencing the genomes of 1000 actinobacteria strains.</title>
        <authorList>
            <person name="Klenk H.-P."/>
        </authorList>
    </citation>
    <scope>NUCLEOTIDE SEQUENCE [LARGE SCALE GENOMIC DNA]</scope>
    <source>
        <strain evidence="1 2">DSM 43173</strain>
    </source>
</reference>